<dbReference type="Proteomes" id="UP000566663">
    <property type="component" value="Unassembled WGS sequence"/>
</dbReference>
<evidence type="ECO:0000313" key="3">
    <source>
        <dbReference type="EMBL" id="MBB5293031.1"/>
    </source>
</evidence>
<feature type="signal peptide" evidence="2">
    <location>
        <begin position="1"/>
        <end position="21"/>
    </location>
</feature>
<sequence>MIRLTLTAAVALTLAAAPVFAQTAPSPTSAQPGSEEWLRLRGEMYKRAPDSEQDPAEVAATARLNAEIAARNAAAAETEAEAMAAFEDRNAAWRAEAARLETERVQWEANAAAASAARAQWERERAAWEAQMEACRRSGRVCVSPPPGY</sequence>
<keyword evidence="2" id="KW-0732">Signal</keyword>
<name>A0A7W8I020_9CAUL</name>
<keyword evidence="1" id="KW-0175">Coiled coil</keyword>
<evidence type="ECO:0000256" key="2">
    <source>
        <dbReference type="SAM" id="SignalP"/>
    </source>
</evidence>
<proteinExistence type="predicted"/>
<evidence type="ECO:0000256" key="1">
    <source>
        <dbReference type="SAM" id="Coils"/>
    </source>
</evidence>
<reference evidence="3 4" key="1">
    <citation type="submission" date="2020-08" db="EMBL/GenBank/DDBJ databases">
        <title>Genomic Encyclopedia of Type Strains, Phase IV (KMG-IV): sequencing the most valuable type-strain genomes for metagenomic binning, comparative biology and taxonomic classification.</title>
        <authorList>
            <person name="Goeker M."/>
        </authorList>
    </citation>
    <scope>NUCLEOTIDE SEQUENCE [LARGE SCALE GENOMIC DNA]</scope>
    <source>
        <strain evidence="3 4">DSM 25335</strain>
    </source>
</reference>
<dbReference type="RefSeq" id="WP_183256032.1">
    <property type="nucleotide sequence ID" value="NZ_BAAAFF010000005.1"/>
</dbReference>
<dbReference type="AlphaFoldDB" id="A0A7W8I020"/>
<keyword evidence="4" id="KW-1185">Reference proteome</keyword>
<comment type="caution">
    <text evidence="3">The sequence shown here is derived from an EMBL/GenBank/DDBJ whole genome shotgun (WGS) entry which is preliminary data.</text>
</comment>
<feature type="coiled-coil region" evidence="1">
    <location>
        <begin position="83"/>
        <end position="138"/>
    </location>
</feature>
<protein>
    <recommendedName>
        <fullName evidence="5">Cell wall hydrolase</fullName>
    </recommendedName>
</protein>
<dbReference type="EMBL" id="JACHFZ010000006">
    <property type="protein sequence ID" value="MBB5293031.1"/>
    <property type="molecule type" value="Genomic_DNA"/>
</dbReference>
<feature type="chain" id="PRO_5030861245" description="Cell wall hydrolase" evidence="2">
    <location>
        <begin position="22"/>
        <end position="149"/>
    </location>
</feature>
<evidence type="ECO:0000313" key="4">
    <source>
        <dbReference type="Proteomes" id="UP000566663"/>
    </source>
</evidence>
<accession>A0A7W8I020</accession>
<evidence type="ECO:0008006" key="5">
    <source>
        <dbReference type="Google" id="ProtNLM"/>
    </source>
</evidence>
<gene>
    <name evidence="3" type="ORF">HNQ67_002576</name>
</gene>
<organism evidence="3 4">
    <name type="scientific">Brevundimonas basaltis</name>
    <dbReference type="NCBI Taxonomy" id="472166"/>
    <lineage>
        <taxon>Bacteria</taxon>
        <taxon>Pseudomonadati</taxon>
        <taxon>Pseudomonadota</taxon>
        <taxon>Alphaproteobacteria</taxon>
        <taxon>Caulobacterales</taxon>
        <taxon>Caulobacteraceae</taxon>
        <taxon>Brevundimonas</taxon>
    </lineage>
</organism>